<gene>
    <name evidence="1" type="ORF">O6H91_11G034100</name>
</gene>
<organism evidence="1 2">
    <name type="scientific">Diphasiastrum complanatum</name>
    <name type="common">Issler's clubmoss</name>
    <name type="synonym">Lycopodium complanatum</name>
    <dbReference type="NCBI Taxonomy" id="34168"/>
    <lineage>
        <taxon>Eukaryota</taxon>
        <taxon>Viridiplantae</taxon>
        <taxon>Streptophyta</taxon>
        <taxon>Embryophyta</taxon>
        <taxon>Tracheophyta</taxon>
        <taxon>Lycopodiopsida</taxon>
        <taxon>Lycopodiales</taxon>
        <taxon>Lycopodiaceae</taxon>
        <taxon>Lycopodioideae</taxon>
        <taxon>Diphasiastrum</taxon>
    </lineage>
</organism>
<accession>A0ACC2C8A6</accession>
<protein>
    <submittedName>
        <fullName evidence="1">Uncharacterized protein</fullName>
    </submittedName>
</protein>
<keyword evidence="2" id="KW-1185">Reference proteome</keyword>
<dbReference type="EMBL" id="CM055102">
    <property type="protein sequence ID" value="KAJ7538104.1"/>
    <property type="molecule type" value="Genomic_DNA"/>
</dbReference>
<comment type="caution">
    <text evidence="1">The sequence shown here is derived from an EMBL/GenBank/DDBJ whole genome shotgun (WGS) entry which is preliminary data.</text>
</comment>
<reference evidence="2" key="1">
    <citation type="journal article" date="2024" name="Proc. Natl. Acad. Sci. U.S.A.">
        <title>Extraordinary preservation of gene collinearity over three hundred million years revealed in homosporous lycophytes.</title>
        <authorList>
            <person name="Li C."/>
            <person name="Wickell D."/>
            <person name="Kuo L.Y."/>
            <person name="Chen X."/>
            <person name="Nie B."/>
            <person name="Liao X."/>
            <person name="Peng D."/>
            <person name="Ji J."/>
            <person name="Jenkins J."/>
            <person name="Williams M."/>
            <person name="Shu S."/>
            <person name="Plott C."/>
            <person name="Barry K."/>
            <person name="Rajasekar S."/>
            <person name="Grimwood J."/>
            <person name="Han X."/>
            <person name="Sun S."/>
            <person name="Hou Z."/>
            <person name="He W."/>
            <person name="Dai G."/>
            <person name="Sun C."/>
            <person name="Schmutz J."/>
            <person name="Leebens-Mack J.H."/>
            <person name="Li F.W."/>
            <person name="Wang L."/>
        </authorList>
    </citation>
    <scope>NUCLEOTIDE SEQUENCE [LARGE SCALE GENOMIC DNA]</scope>
    <source>
        <strain evidence="2">cv. PW_Plant_1</strain>
    </source>
</reference>
<name>A0ACC2C8A6_DIPCM</name>
<evidence type="ECO:0000313" key="1">
    <source>
        <dbReference type="EMBL" id="KAJ7538104.1"/>
    </source>
</evidence>
<evidence type="ECO:0000313" key="2">
    <source>
        <dbReference type="Proteomes" id="UP001162992"/>
    </source>
</evidence>
<dbReference type="Proteomes" id="UP001162992">
    <property type="component" value="Chromosome 11"/>
</dbReference>
<proteinExistence type="predicted"/>
<sequence>MEHIRNLIKLAITCLFLFRNNYLIQVCATTTPSDATTLQTLLKGWQITSLNWNDGDPCGSQWQGVTCDQSTNTQVITLTLSGVGLQGVISPDIGNLSNLLALDLSFNPNLTGPLPNGLGKLSKLQTLNLQSCSFIGSIPAEIGSLKGLRSLTLNRNQLSGEIPPSLGKLTNVTLFDLSENKLSSIIPVSSGNNENVGLDNLTLATSLYLQNNSLSGALPLEICYLPNLVNLFLNGNNLSGSLPSDISQLQAIQILKLNENEFEGKIPVELNNLTTLYQLDLGGNRFNGTIPNLSNLQQLKLLRLSMNKFQPQLVPKWIGNLSMLQTLELNGDHFAGNVPFQLFNLPSLETLSLDGNRLNGTLTINSVANSLYYVSLQDNNIVNVTGLNLSNPISISLTGNPLCSNMSYDLVAKACSTMNIFSSWKATLTSCNISCGKDMALGLDCTCSFPLMFLVQFSAPSFSTINFSRINNLRVSLANHLMVSISGIWIGSANFTQDYQLVVDVHIFPYGSISFTQKKVADIMNQLSLQSFLLDEFGPYQIKSVILPPSTIYMAPTKKKSISTNGLIGVWVGVAAGLFILIGVSMYALWQKRRADKAEVTGKFFASWGPVPESGDTVQIKGARHFSILELKRATNNFSNSKEIGSGGYGKVYKGALPTGQVIAIKRAQAGSLQGTAEFKNEIELLSRVHHKNLVNLLGFCCDKGEQMLVYEYMPNGTLREHIFDHIEALTWQKRLEIALGSAKGLAYLHDLADPAIIHRDIKSANILLDEKFIAKVADFGLSKLAPVGERAHADGHISTQVKGTLGYLDPEYYMTQKLTEKSDVYSFGVVLLELITARPPIEKGAYIVRLMRDAWIEGDMVKVKSLLDPSLGSYSMRDMESLLNLSLCLVEESAVLRPSMSEVVRVLEKILSRISSSKTDDNHPAWAQNDGSRNHANDLYNDLGALSSSMEASFRFSRGFDMSAKDEPK</sequence>